<proteinExistence type="predicted"/>
<organism evidence="3">
    <name type="scientific">Dunaliella tertiolecta</name>
    <name type="common">Green alga</name>
    <dbReference type="NCBI Taxonomy" id="3047"/>
    <lineage>
        <taxon>Eukaryota</taxon>
        <taxon>Viridiplantae</taxon>
        <taxon>Chlorophyta</taxon>
        <taxon>core chlorophytes</taxon>
        <taxon>Chlorophyceae</taxon>
        <taxon>CS clade</taxon>
        <taxon>Chlamydomonadales</taxon>
        <taxon>Dunaliellaceae</taxon>
        <taxon>Dunaliella</taxon>
    </lineage>
</organism>
<evidence type="ECO:0000313" key="1">
    <source>
        <dbReference type="EMBL" id="CAE0493622.1"/>
    </source>
</evidence>
<evidence type="ECO:0000313" key="2">
    <source>
        <dbReference type="EMBL" id="CAE0493625.1"/>
    </source>
</evidence>
<dbReference type="EMBL" id="HBIP01014932">
    <property type="protein sequence ID" value="CAE0493626.1"/>
    <property type="molecule type" value="Transcribed_RNA"/>
</dbReference>
<gene>
    <name evidence="1" type="ORF">DTER00134_LOCUS8695</name>
    <name evidence="2" type="ORF">DTER00134_LOCUS8698</name>
    <name evidence="3" type="ORF">DTER00134_LOCUS8699</name>
</gene>
<dbReference type="EMBL" id="HBIP01014931">
    <property type="protein sequence ID" value="CAE0493625.1"/>
    <property type="molecule type" value="Transcribed_RNA"/>
</dbReference>
<accession>A0A6S8KEG1</accession>
<name>A0A6S8KEG1_DUNTE</name>
<evidence type="ECO:0000313" key="3">
    <source>
        <dbReference type="EMBL" id="CAE0493626.1"/>
    </source>
</evidence>
<dbReference type="AlphaFoldDB" id="A0A6S8KEG1"/>
<dbReference type="EMBL" id="HBIP01014928">
    <property type="protein sequence ID" value="CAE0493622.1"/>
    <property type="molecule type" value="Transcribed_RNA"/>
</dbReference>
<protein>
    <submittedName>
        <fullName evidence="3">Uncharacterized protein</fullName>
    </submittedName>
</protein>
<sequence>MGLQGVQPDLGIPLAILLAFIGHAVYNTLNVFSDVQATPPELTAAEVKQGQIRAGAFKRSHLTAEGDRLQQRGFQEEQLDGRGRRLLWVSSWEALRLVFDKTRDVLGAAAFWRQNRAELLQIFSPPAAFTQLEAHVHEFEAVCSLGDRLTCIQAQPEGSIVAVLKDWASCETFLCEYEAFTSAEFYSHGTYCDADKAHKFWYCRRHGKAPWEKKGGENSSECSSSIKGSGCMASVKASLHPKYAHDLKVVSSAKFDMSNAEQQFYTSVEVRIIPHHTGHSPEADTAANLVTLDPRVKEFIEDRARDGKQPIRCIASDVRQFSINLTQGLNVSDDNRKFHPSDHDVGRTPISICLPWALMLCPPFSHCHPRF</sequence>
<reference evidence="3" key="1">
    <citation type="submission" date="2021-01" db="EMBL/GenBank/DDBJ databases">
        <authorList>
            <person name="Corre E."/>
            <person name="Pelletier E."/>
            <person name="Niang G."/>
            <person name="Scheremetjew M."/>
            <person name="Finn R."/>
            <person name="Kale V."/>
            <person name="Holt S."/>
            <person name="Cochrane G."/>
            <person name="Meng A."/>
            <person name="Brown T."/>
            <person name="Cohen L."/>
        </authorList>
    </citation>
    <scope>NUCLEOTIDE SEQUENCE</scope>
    <source>
        <strain evidence="3">CCMP1320</strain>
    </source>
</reference>